<accession>A0A218WN70</accession>
<dbReference type="EMBL" id="MTKT01003794">
    <property type="protein sequence ID" value="OWM74235.1"/>
    <property type="molecule type" value="Genomic_DNA"/>
</dbReference>
<organism evidence="1 2">
    <name type="scientific">Punica granatum</name>
    <name type="common">Pomegranate</name>
    <dbReference type="NCBI Taxonomy" id="22663"/>
    <lineage>
        <taxon>Eukaryota</taxon>
        <taxon>Viridiplantae</taxon>
        <taxon>Streptophyta</taxon>
        <taxon>Embryophyta</taxon>
        <taxon>Tracheophyta</taxon>
        <taxon>Spermatophyta</taxon>
        <taxon>Magnoliopsida</taxon>
        <taxon>eudicotyledons</taxon>
        <taxon>Gunneridae</taxon>
        <taxon>Pentapetalae</taxon>
        <taxon>rosids</taxon>
        <taxon>malvids</taxon>
        <taxon>Myrtales</taxon>
        <taxon>Lythraceae</taxon>
        <taxon>Punica</taxon>
    </lineage>
</organism>
<evidence type="ECO:0000313" key="1">
    <source>
        <dbReference type="EMBL" id="OWM74235.1"/>
    </source>
</evidence>
<reference evidence="2" key="1">
    <citation type="journal article" date="2017" name="Plant J.">
        <title>The pomegranate (Punica granatum L.) genome and the genomics of punicalagin biosynthesis.</title>
        <authorList>
            <person name="Qin G."/>
            <person name="Xu C."/>
            <person name="Ming R."/>
            <person name="Tang H."/>
            <person name="Guyot R."/>
            <person name="Kramer E.M."/>
            <person name="Hu Y."/>
            <person name="Yi X."/>
            <person name="Qi Y."/>
            <person name="Xu X."/>
            <person name="Gao Z."/>
            <person name="Pan H."/>
            <person name="Jian J."/>
            <person name="Tian Y."/>
            <person name="Yue Z."/>
            <person name="Xu Y."/>
        </authorList>
    </citation>
    <scope>NUCLEOTIDE SEQUENCE [LARGE SCALE GENOMIC DNA]</scope>
    <source>
        <strain evidence="2">cv. Dabenzi</strain>
    </source>
</reference>
<proteinExistence type="predicted"/>
<comment type="caution">
    <text evidence="1">The sequence shown here is derived from an EMBL/GenBank/DDBJ whole genome shotgun (WGS) entry which is preliminary data.</text>
</comment>
<gene>
    <name evidence="1" type="ORF">CDL15_Pgr008548</name>
</gene>
<name>A0A218WN70_PUNGR</name>
<evidence type="ECO:0000313" key="2">
    <source>
        <dbReference type="Proteomes" id="UP000197138"/>
    </source>
</evidence>
<dbReference type="Proteomes" id="UP000197138">
    <property type="component" value="Unassembled WGS sequence"/>
</dbReference>
<sequence length="90" mass="10112">MPQVGTVHLLLREPGGALFIVFFGNQVERRFPLDVVVGEGPAVLKLFPGGMPSLSWILAFTLSVNHQRLNPQPKKNAHLLLQEIRRKFID</sequence>
<dbReference type="AlphaFoldDB" id="A0A218WN70"/>
<protein>
    <submittedName>
        <fullName evidence="1">Uncharacterized protein</fullName>
    </submittedName>
</protein>